<proteinExistence type="predicted"/>
<evidence type="ECO:0000313" key="2">
    <source>
        <dbReference type="EMBL" id="OYN88643.1"/>
    </source>
</evidence>
<sequence length="344" mass="35937">MAMQPMSGTHELAPNMYARNAAFLIIGVVVITIAVTVGGGAIGNITGSSSTSVIIGLAIGFVLGAGGSILIFWTWLRGYRSASVDFGTGILSGPAGDIPLRSIDKAMVIPAQRPLVGVYGADLVLGAGDKEAARLFLQGTRLRKARRDNVEVVAEVLRRSSAPTTPDTIEGLVVADLLEAPSWHRFPPPNSPERAARNILMTPIVPTPPRKGMATVASNLGVPADVIAGTIQADPDAVQRYCAALAAAGVQVEVLQGSDDSGELAPEIQLEATKALAVLTGQPVEAVTVEQAPELSARLAAIVNPLGMAEAVDVLKGLEPERREKILAEDVGMKAIWEARNLRP</sequence>
<dbReference type="RefSeq" id="WP_094456023.1">
    <property type="nucleotide sequence ID" value="NZ_NMVJ01000011.1"/>
</dbReference>
<keyword evidence="1" id="KW-0812">Transmembrane</keyword>
<organism evidence="2 3">
    <name type="scientific">Parenemella sanctibonifatiensis</name>
    <dbReference type="NCBI Taxonomy" id="2016505"/>
    <lineage>
        <taxon>Bacteria</taxon>
        <taxon>Bacillati</taxon>
        <taxon>Actinomycetota</taxon>
        <taxon>Actinomycetes</taxon>
        <taxon>Propionibacteriales</taxon>
        <taxon>Propionibacteriaceae</taxon>
        <taxon>Parenemella</taxon>
    </lineage>
</organism>
<accession>A0A255EKJ4</accession>
<evidence type="ECO:0000313" key="3">
    <source>
        <dbReference type="Proteomes" id="UP000216300"/>
    </source>
</evidence>
<dbReference type="Proteomes" id="UP000216300">
    <property type="component" value="Unassembled WGS sequence"/>
</dbReference>
<feature type="transmembrane region" description="Helical" evidence="1">
    <location>
        <begin position="54"/>
        <end position="76"/>
    </location>
</feature>
<feature type="transmembrane region" description="Helical" evidence="1">
    <location>
        <begin position="21"/>
        <end position="42"/>
    </location>
</feature>
<dbReference type="AlphaFoldDB" id="A0A255EKJ4"/>
<protein>
    <submittedName>
        <fullName evidence="2">Uncharacterized protein</fullName>
    </submittedName>
</protein>
<keyword evidence="1" id="KW-0472">Membrane</keyword>
<gene>
    <name evidence="2" type="ORF">CGZ91_13635</name>
</gene>
<evidence type="ECO:0000256" key="1">
    <source>
        <dbReference type="SAM" id="Phobius"/>
    </source>
</evidence>
<name>A0A255EKJ4_9ACTN</name>
<keyword evidence="1" id="KW-1133">Transmembrane helix</keyword>
<keyword evidence="3" id="KW-1185">Reference proteome</keyword>
<comment type="caution">
    <text evidence="2">The sequence shown here is derived from an EMBL/GenBank/DDBJ whole genome shotgun (WGS) entry which is preliminary data.</text>
</comment>
<dbReference type="EMBL" id="NMVJ01000011">
    <property type="protein sequence ID" value="OYN88643.1"/>
    <property type="molecule type" value="Genomic_DNA"/>
</dbReference>
<reference evidence="2 3" key="1">
    <citation type="submission" date="2017-07" db="EMBL/GenBank/DDBJ databases">
        <title>Draft whole genome sequences of clinical Proprionibacteriaceae strains.</title>
        <authorList>
            <person name="Bernier A.-M."/>
            <person name="Bernard K."/>
            <person name="Domingo M.-C."/>
        </authorList>
    </citation>
    <scope>NUCLEOTIDE SEQUENCE [LARGE SCALE GENOMIC DNA]</scope>
    <source>
        <strain evidence="2 3">NML 150081</strain>
    </source>
</reference>